<evidence type="ECO:0000256" key="1">
    <source>
        <dbReference type="ARBA" id="ARBA00023054"/>
    </source>
</evidence>
<dbReference type="GeneID" id="24129698"/>
<evidence type="ECO:0000256" key="2">
    <source>
        <dbReference type="PROSITE-ProRule" id="PRU00042"/>
    </source>
</evidence>
<name>A0A067CDG2_SAPPC</name>
<dbReference type="InterPro" id="IPR051241">
    <property type="entry name" value="DZIP_RILPL"/>
</dbReference>
<evidence type="ECO:0000313" key="5">
    <source>
        <dbReference type="EMBL" id="KDO27175.1"/>
    </source>
</evidence>
<dbReference type="KEGG" id="spar:SPRG_07423"/>
<dbReference type="PANTHER" id="PTHR21502:SF3">
    <property type="entry name" value="CILIUM ASSEMBLY PROTEIN DZIP1L"/>
    <property type="match status" value="1"/>
</dbReference>
<organism evidence="5 6">
    <name type="scientific">Saprolegnia parasitica (strain CBS 223.65)</name>
    <dbReference type="NCBI Taxonomy" id="695850"/>
    <lineage>
        <taxon>Eukaryota</taxon>
        <taxon>Sar</taxon>
        <taxon>Stramenopiles</taxon>
        <taxon>Oomycota</taxon>
        <taxon>Saprolegniomycetes</taxon>
        <taxon>Saprolegniales</taxon>
        <taxon>Saprolegniaceae</taxon>
        <taxon>Saprolegnia</taxon>
    </lineage>
</organism>
<dbReference type="VEuPathDB" id="FungiDB:SPRG_07423"/>
<accession>A0A067CDG2</accession>
<dbReference type="AlphaFoldDB" id="A0A067CDG2"/>
<feature type="coiled-coil region" evidence="3">
    <location>
        <begin position="265"/>
        <end position="306"/>
    </location>
</feature>
<dbReference type="RefSeq" id="XP_012201954.1">
    <property type="nucleotide sequence ID" value="XM_012346564.1"/>
</dbReference>
<dbReference type="OrthoDB" id="515971at2759"/>
<dbReference type="Gene3D" id="3.30.160.60">
    <property type="entry name" value="Classic Zinc Finger"/>
    <property type="match status" value="1"/>
</dbReference>
<feature type="domain" description="C2H2-type" evidence="4">
    <location>
        <begin position="158"/>
        <end position="186"/>
    </location>
</feature>
<sequence>MDFERRLADMDWRLVDAFDLQHIDTVLLQEMVPSVTYGLVTEAMCASPRLACKLICILQLMLEMFIGCRKHDAYDVQLLQDDLSSALRDRDAYRLRLKEALTDTKALKVQLARTTTLLKSCGHVLHAHGCSPHAIAALEALLATPLTASADAAVKVAHLCAFCGKAFGTQDYLLKHLERRHPGGTVDAASPEAEDPAVVYAKPATTRIKPSLPDYQAVLSKLEAMLSQHEVSIRAVAADETAKLKAMQTEMHLESGIKTELHVARAAVNARLDDAQRHLAQVLEEREDAMKQLLDLKDEIALLRQKQAMQPPPPTRIDAVEPNVKDRLTIERLEAIVGHSKDALAVARDDLKTTHDKYADLLVTHERTKFELAAVQKDLHDARQPPMPVPTASVMCQTTTAADTKDAAAQTILVVDAPPPKAQVLEAAAEPEPVYDVPPIPIPPTSVEVAHTGVQTDAMVDQAPLVPQVAFEPEPVEVVPEPVASEPTPRPSARLPPELRAVHIEDVLVQIMARAER</sequence>
<evidence type="ECO:0000259" key="4">
    <source>
        <dbReference type="PROSITE" id="PS50157"/>
    </source>
</evidence>
<dbReference type="Proteomes" id="UP000030745">
    <property type="component" value="Unassembled WGS sequence"/>
</dbReference>
<keyword evidence="2" id="KW-0479">Metal-binding</keyword>
<protein>
    <recommendedName>
        <fullName evidence="4">C2H2-type domain-containing protein</fullName>
    </recommendedName>
</protein>
<evidence type="ECO:0000313" key="6">
    <source>
        <dbReference type="Proteomes" id="UP000030745"/>
    </source>
</evidence>
<keyword evidence="6" id="KW-1185">Reference proteome</keyword>
<dbReference type="EMBL" id="KK583218">
    <property type="protein sequence ID" value="KDO27175.1"/>
    <property type="molecule type" value="Genomic_DNA"/>
</dbReference>
<dbReference type="PANTHER" id="PTHR21502">
    <property type="entry name" value="ZINC FINGER PROTEIN DZIP1"/>
    <property type="match status" value="1"/>
</dbReference>
<gene>
    <name evidence="5" type="ORF">SPRG_07423</name>
</gene>
<keyword evidence="1 3" id="KW-0175">Coiled coil</keyword>
<dbReference type="InterPro" id="IPR013087">
    <property type="entry name" value="Znf_C2H2_type"/>
</dbReference>
<keyword evidence="2" id="KW-0862">Zinc</keyword>
<dbReference type="PROSITE" id="PS50157">
    <property type="entry name" value="ZINC_FINGER_C2H2_2"/>
    <property type="match status" value="1"/>
</dbReference>
<dbReference type="PROSITE" id="PS00028">
    <property type="entry name" value="ZINC_FINGER_C2H2_1"/>
    <property type="match status" value="1"/>
</dbReference>
<dbReference type="GO" id="GO:0008270">
    <property type="term" value="F:zinc ion binding"/>
    <property type="evidence" value="ECO:0007669"/>
    <property type="project" value="UniProtKB-KW"/>
</dbReference>
<reference evidence="5 6" key="1">
    <citation type="journal article" date="2013" name="PLoS Genet.">
        <title>Distinctive expansion of potential virulence genes in the genome of the oomycete fish pathogen Saprolegnia parasitica.</title>
        <authorList>
            <person name="Jiang R.H."/>
            <person name="de Bruijn I."/>
            <person name="Haas B.J."/>
            <person name="Belmonte R."/>
            <person name="Lobach L."/>
            <person name="Christie J."/>
            <person name="van den Ackerveken G."/>
            <person name="Bottin A."/>
            <person name="Bulone V."/>
            <person name="Diaz-Moreno S.M."/>
            <person name="Dumas B."/>
            <person name="Fan L."/>
            <person name="Gaulin E."/>
            <person name="Govers F."/>
            <person name="Grenville-Briggs L.J."/>
            <person name="Horner N.R."/>
            <person name="Levin J.Z."/>
            <person name="Mammella M."/>
            <person name="Meijer H.J."/>
            <person name="Morris P."/>
            <person name="Nusbaum C."/>
            <person name="Oome S."/>
            <person name="Phillips A.J."/>
            <person name="van Rooyen D."/>
            <person name="Rzeszutek E."/>
            <person name="Saraiva M."/>
            <person name="Secombes C.J."/>
            <person name="Seidl M.F."/>
            <person name="Snel B."/>
            <person name="Stassen J.H."/>
            <person name="Sykes S."/>
            <person name="Tripathy S."/>
            <person name="van den Berg H."/>
            <person name="Vega-Arreguin J.C."/>
            <person name="Wawra S."/>
            <person name="Young S.K."/>
            <person name="Zeng Q."/>
            <person name="Dieguez-Uribeondo J."/>
            <person name="Russ C."/>
            <person name="Tyler B.M."/>
            <person name="van West P."/>
        </authorList>
    </citation>
    <scope>NUCLEOTIDE SEQUENCE [LARGE SCALE GENOMIC DNA]</scope>
    <source>
        <strain evidence="5 6">CBS 223.65</strain>
    </source>
</reference>
<evidence type="ECO:0000256" key="3">
    <source>
        <dbReference type="SAM" id="Coils"/>
    </source>
</evidence>
<proteinExistence type="predicted"/>
<keyword evidence="2" id="KW-0863">Zinc-finger</keyword>
<dbReference type="GO" id="GO:0005737">
    <property type="term" value="C:cytoplasm"/>
    <property type="evidence" value="ECO:0007669"/>
    <property type="project" value="TreeGrafter"/>
</dbReference>